<evidence type="ECO:0000256" key="1">
    <source>
        <dbReference type="SAM" id="MobiDB-lite"/>
    </source>
</evidence>
<accession>A0ABV3GEG9</accession>
<name>A0ABV3GEG9_MICGL</name>
<feature type="region of interest" description="Disordered" evidence="1">
    <location>
        <begin position="22"/>
        <end position="46"/>
    </location>
</feature>
<dbReference type="EMBL" id="JBFALK010000007">
    <property type="protein sequence ID" value="MEV0969971.1"/>
    <property type="molecule type" value="Genomic_DNA"/>
</dbReference>
<comment type="caution">
    <text evidence="2">The sequence shown here is derived from an EMBL/GenBank/DDBJ whole genome shotgun (WGS) entry which is preliminary data.</text>
</comment>
<dbReference type="Proteomes" id="UP001551675">
    <property type="component" value="Unassembled WGS sequence"/>
</dbReference>
<dbReference type="RefSeq" id="WP_358133065.1">
    <property type="nucleotide sequence ID" value="NZ_JBFALK010000007.1"/>
</dbReference>
<proteinExistence type="predicted"/>
<reference evidence="2 3" key="1">
    <citation type="submission" date="2024-06" db="EMBL/GenBank/DDBJ databases">
        <title>The Natural Products Discovery Center: Release of the First 8490 Sequenced Strains for Exploring Actinobacteria Biosynthetic Diversity.</title>
        <authorList>
            <person name="Kalkreuter E."/>
            <person name="Kautsar S.A."/>
            <person name="Yang D."/>
            <person name="Bader C.D."/>
            <person name="Teijaro C.N."/>
            <person name="Fluegel L."/>
            <person name="Davis C.M."/>
            <person name="Simpson J.R."/>
            <person name="Lauterbach L."/>
            <person name="Steele A.D."/>
            <person name="Gui C."/>
            <person name="Meng S."/>
            <person name="Li G."/>
            <person name="Viehrig K."/>
            <person name="Ye F."/>
            <person name="Su P."/>
            <person name="Kiefer A.F."/>
            <person name="Nichols A."/>
            <person name="Cepeda A.J."/>
            <person name="Yan W."/>
            <person name="Fan B."/>
            <person name="Jiang Y."/>
            <person name="Adhikari A."/>
            <person name="Zheng C.-J."/>
            <person name="Schuster L."/>
            <person name="Cowan T.M."/>
            <person name="Smanski M.J."/>
            <person name="Chevrette M.G."/>
            <person name="De Carvalho L.P.S."/>
            <person name="Shen B."/>
        </authorList>
    </citation>
    <scope>NUCLEOTIDE SEQUENCE [LARGE SCALE GENOMIC DNA]</scope>
    <source>
        <strain evidence="2 3">NPDC050100</strain>
    </source>
</reference>
<organism evidence="2 3">
    <name type="scientific">Microtetraspora glauca</name>
    <dbReference type="NCBI Taxonomy" id="1996"/>
    <lineage>
        <taxon>Bacteria</taxon>
        <taxon>Bacillati</taxon>
        <taxon>Actinomycetota</taxon>
        <taxon>Actinomycetes</taxon>
        <taxon>Streptosporangiales</taxon>
        <taxon>Streptosporangiaceae</taxon>
        <taxon>Microtetraspora</taxon>
    </lineage>
</organism>
<protein>
    <submittedName>
        <fullName evidence="2">Uncharacterized protein</fullName>
    </submittedName>
</protein>
<keyword evidence="3" id="KW-1185">Reference proteome</keyword>
<sequence length="46" mass="4868">MGSIVLVTKIAHGPSIRLSLNTDTRHEGVRQNAADGWLGRARSPGA</sequence>
<evidence type="ECO:0000313" key="2">
    <source>
        <dbReference type="EMBL" id="MEV0969971.1"/>
    </source>
</evidence>
<gene>
    <name evidence="2" type="ORF">AB0I59_15135</name>
</gene>
<evidence type="ECO:0000313" key="3">
    <source>
        <dbReference type="Proteomes" id="UP001551675"/>
    </source>
</evidence>